<dbReference type="EMBL" id="BMAW01119128">
    <property type="protein sequence ID" value="GFT83136.1"/>
    <property type="molecule type" value="Genomic_DNA"/>
</dbReference>
<reference evidence="1" key="1">
    <citation type="submission" date="2020-08" db="EMBL/GenBank/DDBJ databases">
        <title>Multicomponent nature underlies the extraordinary mechanical properties of spider dragline silk.</title>
        <authorList>
            <person name="Kono N."/>
            <person name="Nakamura H."/>
            <person name="Mori M."/>
            <person name="Yoshida Y."/>
            <person name="Ohtoshi R."/>
            <person name="Malay A.D."/>
            <person name="Moran D.A.P."/>
            <person name="Tomita M."/>
            <person name="Numata K."/>
            <person name="Arakawa K."/>
        </authorList>
    </citation>
    <scope>NUCLEOTIDE SEQUENCE</scope>
</reference>
<comment type="caution">
    <text evidence="1">The sequence shown here is derived from an EMBL/GenBank/DDBJ whole genome shotgun (WGS) entry which is preliminary data.</text>
</comment>
<dbReference type="Proteomes" id="UP000887013">
    <property type="component" value="Unassembled WGS sequence"/>
</dbReference>
<gene>
    <name evidence="1" type="ORF">NPIL_148241</name>
</gene>
<protein>
    <submittedName>
        <fullName evidence="1">Uncharacterized protein</fullName>
    </submittedName>
</protein>
<evidence type="ECO:0000313" key="2">
    <source>
        <dbReference type="Proteomes" id="UP000887013"/>
    </source>
</evidence>
<name>A0A8X6U2D5_NEPPI</name>
<sequence>AHFAPKYLFKGLEELLTENWYTSKIPRRLRLTVILDMDISLI</sequence>
<evidence type="ECO:0000313" key="1">
    <source>
        <dbReference type="EMBL" id="GFT83136.1"/>
    </source>
</evidence>
<feature type="non-terminal residue" evidence="1">
    <location>
        <position position="1"/>
    </location>
</feature>
<organism evidence="1 2">
    <name type="scientific">Nephila pilipes</name>
    <name type="common">Giant wood spider</name>
    <name type="synonym">Nephila maculata</name>
    <dbReference type="NCBI Taxonomy" id="299642"/>
    <lineage>
        <taxon>Eukaryota</taxon>
        <taxon>Metazoa</taxon>
        <taxon>Ecdysozoa</taxon>
        <taxon>Arthropoda</taxon>
        <taxon>Chelicerata</taxon>
        <taxon>Arachnida</taxon>
        <taxon>Araneae</taxon>
        <taxon>Araneomorphae</taxon>
        <taxon>Entelegynae</taxon>
        <taxon>Araneoidea</taxon>
        <taxon>Nephilidae</taxon>
        <taxon>Nephila</taxon>
    </lineage>
</organism>
<dbReference type="AlphaFoldDB" id="A0A8X6U2D5"/>
<keyword evidence="2" id="KW-1185">Reference proteome</keyword>
<accession>A0A8X6U2D5</accession>
<proteinExistence type="predicted"/>